<proteinExistence type="predicted"/>
<name>A0AA36HJF2_9DINO</name>
<dbReference type="Proteomes" id="UP001178507">
    <property type="component" value="Unassembled WGS sequence"/>
</dbReference>
<protein>
    <recommendedName>
        <fullName evidence="4">Steroid 5-alpha reductase C-terminal domain-containing protein</fullName>
    </recommendedName>
</protein>
<feature type="transmembrane region" description="Helical" evidence="1">
    <location>
        <begin position="32"/>
        <end position="48"/>
    </location>
</feature>
<dbReference type="PANTHER" id="PTHR32251:SF15">
    <property type="entry name" value="3-OXO-5-ALPHA-STEROID 4-DEHYDROGENASE (DUF1295)"/>
    <property type="match status" value="1"/>
</dbReference>
<keyword evidence="1" id="KW-0472">Membrane</keyword>
<organism evidence="2 3">
    <name type="scientific">Effrenium voratum</name>
    <dbReference type="NCBI Taxonomy" id="2562239"/>
    <lineage>
        <taxon>Eukaryota</taxon>
        <taxon>Sar</taxon>
        <taxon>Alveolata</taxon>
        <taxon>Dinophyceae</taxon>
        <taxon>Suessiales</taxon>
        <taxon>Symbiodiniaceae</taxon>
        <taxon>Effrenium</taxon>
    </lineage>
</organism>
<sequence>MSQLAVYGGAVGITALIQGLGFLVAFALQTEVFYDILGGLNFLSITLWSATSSSLDTRKAWATCLFLCSRGWLLVFLAWRAHERKGDSRFDELKGKFFSFMKAWIVQGMWVMLISMPVLFINSSAASVPMDSFDWLMACGFGGCILVEILADVQKAQWVKRGRPGGFCQEGLWAVSRHPNYFGEIFQWWFAWLLAFRSSELQSGLWDPLWWACSISPLFTMLILLHVKATGVCNAEGRNLKRYYDQCPEDYAKYRDSTSVLIPMVGYQHVPLSLKRTIFLDFEKYEYKPKTAGTLDAKLTSDED</sequence>
<dbReference type="InterPro" id="IPR010721">
    <property type="entry name" value="UstE-like"/>
</dbReference>
<keyword evidence="1" id="KW-0812">Transmembrane</keyword>
<keyword evidence="1" id="KW-1133">Transmembrane helix</keyword>
<dbReference type="Gene3D" id="1.20.120.1630">
    <property type="match status" value="1"/>
</dbReference>
<gene>
    <name evidence="2" type="ORF">EVOR1521_LOCUS882</name>
</gene>
<evidence type="ECO:0000256" key="1">
    <source>
        <dbReference type="SAM" id="Phobius"/>
    </source>
</evidence>
<evidence type="ECO:0008006" key="4">
    <source>
        <dbReference type="Google" id="ProtNLM"/>
    </source>
</evidence>
<dbReference type="GO" id="GO:0016020">
    <property type="term" value="C:membrane"/>
    <property type="evidence" value="ECO:0007669"/>
    <property type="project" value="TreeGrafter"/>
</dbReference>
<evidence type="ECO:0000313" key="3">
    <source>
        <dbReference type="Proteomes" id="UP001178507"/>
    </source>
</evidence>
<feature type="transmembrane region" description="Helical" evidence="1">
    <location>
        <begin position="60"/>
        <end position="79"/>
    </location>
</feature>
<dbReference type="AlphaFoldDB" id="A0AA36HJF2"/>
<accession>A0AA36HJF2</accession>
<evidence type="ECO:0000313" key="2">
    <source>
        <dbReference type="EMBL" id="CAJ1370279.1"/>
    </source>
</evidence>
<dbReference type="Pfam" id="PF06966">
    <property type="entry name" value="DUF1295"/>
    <property type="match status" value="1"/>
</dbReference>
<keyword evidence="3" id="KW-1185">Reference proteome</keyword>
<dbReference type="PANTHER" id="PTHR32251">
    <property type="entry name" value="3-OXO-5-ALPHA-STEROID 4-DEHYDROGENASE"/>
    <property type="match status" value="1"/>
</dbReference>
<reference evidence="2" key="1">
    <citation type="submission" date="2023-08" db="EMBL/GenBank/DDBJ databases">
        <authorList>
            <person name="Chen Y."/>
            <person name="Shah S."/>
            <person name="Dougan E. K."/>
            <person name="Thang M."/>
            <person name="Chan C."/>
        </authorList>
    </citation>
    <scope>NUCLEOTIDE SEQUENCE</scope>
</reference>
<dbReference type="EMBL" id="CAUJNA010000006">
    <property type="protein sequence ID" value="CAJ1370279.1"/>
    <property type="molecule type" value="Genomic_DNA"/>
</dbReference>
<comment type="caution">
    <text evidence="2">The sequence shown here is derived from an EMBL/GenBank/DDBJ whole genome shotgun (WGS) entry which is preliminary data.</text>
</comment>
<feature type="transmembrane region" description="Helical" evidence="1">
    <location>
        <begin position="133"/>
        <end position="151"/>
    </location>
</feature>
<feature type="transmembrane region" description="Helical" evidence="1">
    <location>
        <begin position="100"/>
        <end position="121"/>
    </location>
</feature>
<feature type="transmembrane region" description="Helical" evidence="1">
    <location>
        <begin position="6"/>
        <end position="25"/>
    </location>
</feature>